<dbReference type="SUPFAM" id="SSF47203">
    <property type="entry name" value="Acyl-CoA dehydrogenase C-terminal domain-like"/>
    <property type="match status" value="1"/>
</dbReference>
<dbReference type="EMBL" id="CP126980">
    <property type="protein sequence ID" value="WIN00190.1"/>
    <property type="molecule type" value="Genomic_DNA"/>
</dbReference>
<keyword evidence="2" id="KW-1185">Reference proteome</keyword>
<sequence>MTAVMSGPDTLADPRTYGRVAHTDGPCAALTRLWAATGPETLPTGPGGHTLLPATAYPDGPGRSVLARVSTDDGELIACRVPDGAGTPAGIDWAAGIAAIRLGLAQRLLDRVARHLRGRSVAGTVTLNLPMVRGILADAAAGLAEASALIGPAPDADGLARAHRALDETGRACLHLFGAAGLLADGPAGLVRVSELLADTYPPPTDLGGS</sequence>
<dbReference type="InterPro" id="IPR036250">
    <property type="entry name" value="AcylCo_DH-like_C"/>
</dbReference>
<evidence type="ECO:0000313" key="1">
    <source>
        <dbReference type="EMBL" id="WIN00190.1"/>
    </source>
</evidence>
<evidence type="ECO:0000313" key="2">
    <source>
        <dbReference type="Proteomes" id="UP001240150"/>
    </source>
</evidence>
<protein>
    <recommendedName>
        <fullName evidence="3">Acyl-CoA dehydrogenase/oxidase C-terminal domain-containing protein</fullName>
    </recommendedName>
</protein>
<name>A0ABY8WQK5_9ACTN</name>
<evidence type="ECO:0008006" key="3">
    <source>
        <dbReference type="Google" id="ProtNLM"/>
    </source>
</evidence>
<gene>
    <name evidence="1" type="ORF">ACTOB_003884</name>
</gene>
<organism evidence="1 2">
    <name type="scientific">Actinoplanes oblitus</name>
    <dbReference type="NCBI Taxonomy" id="3040509"/>
    <lineage>
        <taxon>Bacteria</taxon>
        <taxon>Bacillati</taxon>
        <taxon>Actinomycetota</taxon>
        <taxon>Actinomycetes</taxon>
        <taxon>Micromonosporales</taxon>
        <taxon>Micromonosporaceae</taxon>
        <taxon>Actinoplanes</taxon>
    </lineage>
</organism>
<accession>A0ABY8WQK5</accession>
<dbReference type="RefSeq" id="WP_284921683.1">
    <property type="nucleotide sequence ID" value="NZ_CP126980.1"/>
</dbReference>
<dbReference type="Proteomes" id="UP001240150">
    <property type="component" value="Chromosome"/>
</dbReference>
<reference evidence="1 2" key="1">
    <citation type="submission" date="2023-06" db="EMBL/GenBank/DDBJ databases">
        <authorList>
            <person name="Yushchuk O."/>
            <person name="Binda E."/>
            <person name="Ruckert-Reed C."/>
            <person name="Fedorenko V."/>
            <person name="Kalinowski J."/>
            <person name="Marinelli F."/>
        </authorList>
    </citation>
    <scope>NUCLEOTIDE SEQUENCE [LARGE SCALE GENOMIC DNA]</scope>
    <source>
        <strain evidence="1 2">NRRL 3884</strain>
    </source>
</reference>
<proteinExistence type="predicted"/>